<evidence type="ECO:0000313" key="11">
    <source>
        <dbReference type="Proteomes" id="UP001604277"/>
    </source>
</evidence>
<dbReference type="InterPro" id="IPR012334">
    <property type="entry name" value="Pectin_lyas_fold"/>
</dbReference>
<evidence type="ECO:0000256" key="5">
    <source>
        <dbReference type="ARBA" id="ARBA00022801"/>
    </source>
</evidence>
<dbReference type="SMART" id="SM00710">
    <property type="entry name" value="PbH1"/>
    <property type="match status" value="5"/>
</dbReference>
<reference evidence="11" key="1">
    <citation type="submission" date="2024-07" db="EMBL/GenBank/DDBJ databases">
        <title>Two chromosome-level genome assemblies of Korean endemic species Abeliophyllum distichum and Forsythia ovata (Oleaceae).</title>
        <authorList>
            <person name="Jang H."/>
        </authorList>
    </citation>
    <scope>NUCLEOTIDE SEQUENCE [LARGE SCALE GENOMIC DNA]</scope>
</reference>
<comment type="similarity">
    <text evidence="2 9">Belongs to the glycosyl hydrolase 28 family.</text>
</comment>
<evidence type="ECO:0000256" key="7">
    <source>
        <dbReference type="ARBA" id="ARBA00023316"/>
    </source>
</evidence>
<dbReference type="AlphaFoldDB" id="A0ABD1SJ53"/>
<evidence type="ECO:0000256" key="9">
    <source>
        <dbReference type="RuleBase" id="RU361169"/>
    </source>
</evidence>
<comment type="subcellular location">
    <subcellularLocation>
        <location evidence="1">Secreted</location>
        <location evidence="1">Cell wall</location>
    </subcellularLocation>
</comment>
<keyword evidence="6 9" id="KW-0326">Glycosidase</keyword>
<evidence type="ECO:0000256" key="3">
    <source>
        <dbReference type="ARBA" id="ARBA00022512"/>
    </source>
</evidence>
<dbReference type="SUPFAM" id="SSF51126">
    <property type="entry name" value="Pectin lyase-like"/>
    <property type="match status" value="1"/>
</dbReference>
<gene>
    <name evidence="10" type="ORF">Fot_34246</name>
</gene>
<dbReference type="GO" id="GO:0071555">
    <property type="term" value="P:cell wall organization"/>
    <property type="evidence" value="ECO:0007669"/>
    <property type="project" value="UniProtKB-KW"/>
</dbReference>
<organism evidence="10 11">
    <name type="scientific">Forsythia ovata</name>
    <dbReference type="NCBI Taxonomy" id="205694"/>
    <lineage>
        <taxon>Eukaryota</taxon>
        <taxon>Viridiplantae</taxon>
        <taxon>Streptophyta</taxon>
        <taxon>Embryophyta</taxon>
        <taxon>Tracheophyta</taxon>
        <taxon>Spermatophyta</taxon>
        <taxon>Magnoliopsida</taxon>
        <taxon>eudicotyledons</taxon>
        <taxon>Gunneridae</taxon>
        <taxon>Pentapetalae</taxon>
        <taxon>asterids</taxon>
        <taxon>lamiids</taxon>
        <taxon>Lamiales</taxon>
        <taxon>Oleaceae</taxon>
        <taxon>Forsythieae</taxon>
        <taxon>Forsythia</taxon>
    </lineage>
</organism>
<comment type="caution">
    <text evidence="10">The sequence shown here is derived from an EMBL/GenBank/DDBJ whole genome shotgun (WGS) entry which is preliminary data.</text>
</comment>
<dbReference type="EMBL" id="JBFOLJ010000010">
    <property type="protein sequence ID" value="KAL2500398.1"/>
    <property type="molecule type" value="Genomic_DNA"/>
</dbReference>
<dbReference type="InterPro" id="IPR011050">
    <property type="entry name" value="Pectin_lyase_fold/virulence"/>
</dbReference>
<keyword evidence="5 9" id="KW-0378">Hydrolase</keyword>
<evidence type="ECO:0000256" key="2">
    <source>
        <dbReference type="ARBA" id="ARBA00008834"/>
    </source>
</evidence>
<keyword evidence="7" id="KW-0961">Cell wall biogenesis/degradation</keyword>
<dbReference type="GO" id="GO:0004553">
    <property type="term" value="F:hydrolase activity, hydrolyzing O-glycosyl compounds"/>
    <property type="evidence" value="ECO:0007669"/>
    <property type="project" value="UniProtKB-ARBA"/>
</dbReference>
<feature type="active site" evidence="8">
    <location>
        <position position="73"/>
    </location>
</feature>
<name>A0ABD1SJ53_9LAMI</name>
<dbReference type="Proteomes" id="UP001604277">
    <property type="component" value="Unassembled WGS sequence"/>
</dbReference>
<dbReference type="PROSITE" id="PS00502">
    <property type="entry name" value="POLYGALACTURONASE"/>
    <property type="match status" value="1"/>
</dbReference>
<evidence type="ECO:0000256" key="4">
    <source>
        <dbReference type="ARBA" id="ARBA00022525"/>
    </source>
</evidence>
<evidence type="ECO:0000256" key="6">
    <source>
        <dbReference type="ARBA" id="ARBA00023295"/>
    </source>
</evidence>
<accession>A0ABD1SJ53</accession>
<keyword evidence="3" id="KW-0134">Cell wall</keyword>
<sequence>MFHFHVNSCENVAFNNVTISAPGDSPNTDGIHIARSNNIKISNMHIGTGDDCISIGPGSTNIKISGIACGPGHGISIGSLGKYPKEKNVGGITVRNCTLNNTKNGVRIKTWAPSSPNIVSDVTFQDILIKKTDNPVIINQQYCPNRHCSHQGDSRVQIKDVKFINIRGSSSSTVAVKILCSKSMPCQDIQFSGLDITLNGEGEPTIASCSNADSACPLGRGNSLVEGSVGFA</sequence>
<dbReference type="PANTHER" id="PTHR31375">
    <property type="match status" value="1"/>
</dbReference>
<dbReference type="InterPro" id="IPR006626">
    <property type="entry name" value="PbH1"/>
</dbReference>
<keyword evidence="11" id="KW-1185">Reference proteome</keyword>
<evidence type="ECO:0000256" key="8">
    <source>
        <dbReference type="PROSITE-ProRule" id="PRU10052"/>
    </source>
</evidence>
<keyword evidence="4" id="KW-0964">Secreted</keyword>
<evidence type="ECO:0000313" key="10">
    <source>
        <dbReference type="EMBL" id="KAL2500398.1"/>
    </source>
</evidence>
<protein>
    <submittedName>
        <fullName evidence="10">Pectin lyase-like superfamily protein</fullName>
    </submittedName>
</protein>
<evidence type="ECO:0000256" key="1">
    <source>
        <dbReference type="ARBA" id="ARBA00004191"/>
    </source>
</evidence>
<dbReference type="InterPro" id="IPR000743">
    <property type="entry name" value="Glyco_hydro_28"/>
</dbReference>
<dbReference type="Gene3D" id="2.160.20.10">
    <property type="entry name" value="Single-stranded right-handed beta-helix, Pectin lyase-like"/>
    <property type="match status" value="1"/>
</dbReference>
<dbReference type="Pfam" id="PF00295">
    <property type="entry name" value="Glyco_hydro_28"/>
    <property type="match status" value="1"/>
</dbReference>
<proteinExistence type="inferred from homology"/>